<dbReference type="AlphaFoldDB" id="A0A165UKT3"/>
<accession>A0A165UKT3</accession>
<feature type="compositionally biased region" description="Low complexity" evidence="1">
    <location>
        <begin position="93"/>
        <end position="114"/>
    </location>
</feature>
<name>A0A165UKT3_9APHY</name>
<sequence>MDNSSARHANLGSGSQLNVLSASSAFSSAPGSNRTTNAPQSSFIARVHTPSTDARLHHYVYRRGDKLYSAALPIAPTSVCPRKTETLRIAPRASYTAPSGQSSSSARGGSPVASVTNRMAPSSHPAQRQDVSTPAGLSSSMHAPPHKRHAFDSADGTRSSSDPSPRAVTPSTSSAALFHLGSTQGSSRGLEGSIWARGAEQPQPRLVKKTPSGSKRGAGRSRPGVAGQFVFGALPGRVNNVGGGQHLSMKAQR</sequence>
<dbReference type="EMBL" id="KV429032">
    <property type="protein sequence ID" value="KZT75063.1"/>
    <property type="molecule type" value="Genomic_DNA"/>
</dbReference>
<evidence type="ECO:0000256" key="1">
    <source>
        <dbReference type="SAM" id="MobiDB-lite"/>
    </source>
</evidence>
<feature type="compositionally biased region" description="Polar residues" evidence="1">
    <location>
        <begin position="156"/>
        <end position="173"/>
    </location>
</feature>
<gene>
    <name evidence="2" type="ORF">DAEQUDRAFT_20019</name>
</gene>
<keyword evidence="3" id="KW-1185">Reference proteome</keyword>
<dbReference type="Proteomes" id="UP000076727">
    <property type="component" value="Unassembled WGS sequence"/>
</dbReference>
<dbReference type="OrthoDB" id="10584850at2759"/>
<protein>
    <submittedName>
        <fullName evidence="2">Uncharacterized protein</fullName>
    </submittedName>
</protein>
<feature type="compositionally biased region" description="Polar residues" evidence="1">
    <location>
        <begin position="115"/>
        <end position="141"/>
    </location>
</feature>
<proteinExistence type="predicted"/>
<feature type="region of interest" description="Disordered" evidence="1">
    <location>
        <begin position="197"/>
        <end position="226"/>
    </location>
</feature>
<evidence type="ECO:0000313" key="3">
    <source>
        <dbReference type="Proteomes" id="UP000076727"/>
    </source>
</evidence>
<feature type="region of interest" description="Disordered" evidence="1">
    <location>
        <begin position="91"/>
        <end position="173"/>
    </location>
</feature>
<feature type="region of interest" description="Disordered" evidence="1">
    <location>
        <begin position="25"/>
        <end position="46"/>
    </location>
</feature>
<feature type="compositionally biased region" description="Polar residues" evidence="1">
    <location>
        <begin position="30"/>
        <end position="43"/>
    </location>
</feature>
<organism evidence="2 3">
    <name type="scientific">Daedalea quercina L-15889</name>
    <dbReference type="NCBI Taxonomy" id="1314783"/>
    <lineage>
        <taxon>Eukaryota</taxon>
        <taxon>Fungi</taxon>
        <taxon>Dikarya</taxon>
        <taxon>Basidiomycota</taxon>
        <taxon>Agaricomycotina</taxon>
        <taxon>Agaricomycetes</taxon>
        <taxon>Polyporales</taxon>
        <taxon>Fomitopsis</taxon>
    </lineage>
</organism>
<reference evidence="2 3" key="1">
    <citation type="journal article" date="2016" name="Mol. Biol. Evol.">
        <title>Comparative Genomics of Early-Diverging Mushroom-Forming Fungi Provides Insights into the Origins of Lignocellulose Decay Capabilities.</title>
        <authorList>
            <person name="Nagy L.G."/>
            <person name="Riley R."/>
            <person name="Tritt A."/>
            <person name="Adam C."/>
            <person name="Daum C."/>
            <person name="Floudas D."/>
            <person name="Sun H."/>
            <person name="Yadav J.S."/>
            <person name="Pangilinan J."/>
            <person name="Larsson K.H."/>
            <person name="Matsuura K."/>
            <person name="Barry K."/>
            <person name="Labutti K."/>
            <person name="Kuo R."/>
            <person name="Ohm R.A."/>
            <person name="Bhattacharya S.S."/>
            <person name="Shirouzu T."/>
            <person name="Yoshinaga Y."/>
            <person name="Martin F.M."/>
            <person name="Grigoriev I.V."/>
            <person name="Hibbett D.S."/>
        </authorList>
    </citation>
    <scope>NUCLEOTIDE SEQUENCE [LARGE SCALE GENOMIC DNA]</scope>
    <source>
        <strain evidence="2 3">L-15889</strain>
    </source>
</reference>
<evidence type="ECO:0000313" key="2">
    <source>
        <dbReference type="EMBL" id="KZT75063.1"/>
    </source>
</evidence>